<organism evidence="2 3">
    <name type="scientific">Sedimentibacter acidaminivorans</name>
    <dbReference type="NCBI Taxonomy" id="913099"/>
    <lineage>
        <taxon>Bacteria</taxon>
        <taxon>Bacillati</taxon>
        <taxon>Bacillota</taxon>
        <taxon>Tissierellia</taxon>
        <taxon>Sedimentibacter</taxon>
    </lineage>
</organism>
<keyword evidence="1" id="KW-1133">Transmembrane helix</keyword>
<evidence type="ECO:0000256" key="1">
    <source>
        <dbReference type="SAM" id="Phobius"/>
    </source>
</evidence>
<feature type="transmembrane region" description="Helical" evidence="1">
    <location>
        <begin position="33"/>
        <end position="51"/>
    </location>
</feature>
<keyword evidence="3" id="KW-1185">Reference proteome</keyword>
<comment type="caution">
    <text evidence="2">The sequence shown here is derived from an EMBL/GenBank/DDBJ whole genome shotgun (WGS) entry which is preliminary data.</text>
</comment>
<proteinExistence type="predicted"/>
<evidence type="ECO:0000313" key="3">
    <source>
        <dbReference type="Proteomes" id="UP001519342"/>
    </source>
</evidence>
<gene>
    <name evidence="2" type="ORF">J2Z76_001730</name>
</gene>
<keyword evidence="1" id="KW-0472">Membrane</keyword>
<keyword evidence="1" id="KW-0812">Transmembrane</keyword>
<dbReference type="RefSeq" id="WP_209511602.1">
    <property type="nucleotide sequence ID" value="NZ_JAGGKS010000004.1"/>
</dbReference>
<reference evidence="2 3" key="1">
    <citation type="submission" date="2021-03" db="EMBL/GenBank/DDBJ databases">
        <title>Genomic Encyclopedia of Type Strains, Phase IV (KMG-IV): sequencing the most valuable type-strain genomes for metagenomic binning, comparative biology and taxonomic classification.</title>
        <authorList>
            <person name="Goeker M."/>
        </authorList>
    </citation>
    <scope>NUCLEOTIDE SEQUENCE [LARGE SCALE GENOMIC DNA]</scope>
    <source>
        <strain evidence="2 3">DSM 24004</strain>
    </source>
</reference>
<evidence type="ECO:0000313" key="2">
    <source>
        <dbReference type="EMBL" id="MBP1925869.1"/>
    </source>
</evidence>
<sequence>MDEFRNELKKHEDYIGKKYFLKQKYISKLIKNMYLDMVIILSFFVIFNILFSKSSSYKSIRITLVGLFALIGVLNTILCTKSISKHKAIYYQVTNNALIHFNGKKNYIYPWSDFKSIVKDANKLDMLYPIVFKTSNKLLVLNKNIDKNYNLIADIIKNTKDIAEIDFKVLEEFKN</sequence>
<dbReference type="Proteomes" id="UP001519342">
    <property type="component" value="Unassembled WGS sequence"/>
</dbReference>
<dbReference type="EMBL" id="JAGGKS010000004">
    <property type="protein sequence ID" value="MBP1925869.1"/>
    <property type="molecule type" value="Genomic_DNA"/>
</dbReference>
<protein>
    <recommendedName>
        <fullName evidence="4">YcxB-like protein domain-containing protein</fullName>
    </recommendedName>
</protein>
<accession>A0ABS4GDZ5</accession>
<evidence type="ECO:0008006" key="4">
    <source>
        <dbReference type="Google" id="ProtNLM"/>
    </source>
</evidence>
<name>A0ABS4GDZ5_9FIRM</name>
<feature type="transmembrane region" description="Helical" evidence="1">
    <location>
        <begin position="57"/>
        <end position="78"/>
    </location>
</feature>